<evidence type="ECO:0000313" key="7">
    <source>
        <dbReference type="EMBL" id="MFH6982083.1"/>
    </source>
</evidence>
<name>A0ABW7N370_9BACT</name>
<dbReference type="PANTHER" id="PTHR33529:SF8">
    <property type="entry name" value="PERMEASE, YJGP_YJGQ FAMILY"/>
    <property type="match status" value="1"/>
</dbReference>
<keyword evidence="5 6" id="KW-0472">Membrane</keyword>
<evidence type="ECO:0000256" key="4">
    <source>
        <dbReference type="ARBA" id="ARBA00022989"/>
    </source>
</evidence>
<reference evidence="7 8" key="1">
    <citation type="journal article" date="2013" name="Int. J. Syst. Evol. Microbiol.">
        <title>Marinoscillum luteum sp. nov., isolated from marine sediment.</title>
        <authorList>
            <person name="Cha I.T."/>
            <person name="Park S.J."/>
            <person name="Kim S.J."/>
            <person name="Kim J.G."/>
            <person name="Jung M.Y."/>
            <person name="Shin K.S."/>
            <person name="Kwon K.K."/>
            <person name="Yang S.H."/>
            <person name="Seo Y.S."/>
            <person name="Rhee S.K."/>
        </authorList>
    </citation>
    <scope>NUCLEOTIDE SEQUENCE [LARGE SCALE GENOMIC DNA]</scope>
    <source>
        <strain evidence="7 8">KCTC 23939</strain>
    </source>
</reference>
<dbReference type="Pfam" id="PF03739">
    <property type="entry name" value="LptF_LptG"/>
    <property type="match status" value="1"/>
</dbReference>
<feature type="transmembrane region" description="Helical" evidence="6">
    <location>
        <begin position="52"/>
        <end position="78"/>
    </location>
</feature>
<evidence type="ECO:0000256" key="6">
    <source>
        <dbReference type="SAM" id="Phobius"/>
    </source>
</evidence>
<gene>
    <name evidence="7" type="ORF">ACHKAR_01465</name>
</gene>
<accession>A0ABW7N370</accession>
<evidence type="ECO:0000256" key="2">
    <source>
        <dbReference type="ARBA" id="ARBA00022475"/>
    </source>
</evidence>
<dbReference type="Proteomes" id="UP001610063">
    <property type="component" value="Unassembled WGS sequence"/>
</dbReference>
<keyword evidence="8" id="KW-1185">Reference proteome</keyword>
<keyword evidence="2" id="KW-1003">Cell membrane</keyword>
<dbReference type="PANTHER" id="PTHR33529">
    <property type="entry name" value="SLR0882 PROTEIN-RELATED"/>
    <property type="match status" value="1"/>
</dbReference>
<protein>
    <submittedName>
        <fullName evidence="7">LptF/LptG family permease</fullName>
    </submittedName>
</protein>
<evidence type="ECO:0000256" key="3">
    <source>
        <dbReference type="ARBA" id="ARBA00022692"/>
    </source>
</evidence>
<feature type="transmembrane region" description="Helical" evidence="6">
    <location>
        <begin position="12"/>
        <end position="32"/>
    </location>
</feature>
<feature type="transmembrane region" description="Helical" evidence="6">
    <location>
        <begin position="309"/>
        <end position="328"/>
    </location>
</feature>
<feature type="transmembrane region" description="Helical" evidence="6">
    <location>
        <begin position="99"/>
        <end position="122"/>
    </location>
</feature>
<comment type="caution">
    <text evidence="7">The sequence shown here is derived from an EMBL/GenBank/DDBJ whole genome shotgun (WGS) entry which is preliminary data.</text>
</comment>
<keyword evidence="3 6" id="KW-0812">Transmembrane</keyword>
<dbReference type="InterPro" id="IPR005495">
    <property type="entry name" value="LptG/LptF_permease"/>
</dbReference>
<feature type="transmembrane region" description="Helical" evidence="6">
    <location>
        <begin position="279"/>
        <end position="297"/>
    </location>
</feature>
<evidence type="ECO:0000256" key="1">
    <source>
        <dbReference type="ARBA" id="ARBA00004651"/>
    </source>
</evidence>
<comment type="subcellular location">
    <subcellularLocation>
        <location evidence="1">Cell membrane</location>
        <topology evidence="1">Multi-pass membrane protein</topology>
    </subcellularLocation>
</comment>
<dbReference type="RefSeq" id="WP_395415871.1">
    <property type="nucleotide sequence ID" value="NZ_JBIPKE010000009.1"/>
</dbReference>
<dbReference type="EMBL" id="JBIPKE010000009">
    <property type="protein sequence ID" value="MFH6982083.1"/>
    <property type="molecule type" value="Genomic_DNA"/>
</dbReference>
<proteinExistence type="predicted"/>
<evidence type="ECO:0000313" key="8">
    <source>
        <dbReference type="Proteomes" id="UP001610063"/>
    </source>
</evidence>
<evidence type="ECO:0000256" key="5">
    <source>
        <dbReference type="ARBA" id="ARBA00023136"/>
    </source>
</evidence>
<keyword evidence="4 6" id="KW-1133">Transmembrane helix</keyword>
<feature type="transmembrane region" description="Helical" evidence="6">
    <location>
        <begin position="334"/>
        <end position="355"/>
    </location>
</feature>
<sequence length="360" mass="41578">MKKLDWYILQKVLSTFVFVVFMLVLIICVIDFTEKNDDFMQNDVSREQIFKYYLTLFPYFAILLTPITAFIATVFVTAKLAAQTEIIAILASGVSFRRMLVPYFMAAVLIAAMSYVFMGYVIPNANKFRIGFELNYLKKPYFYSDRNIHLKIAENDYIYIDRYNNQRDIGYNVTLERIVDERLEDKLTAKRIHWDTATAKWSLKNWQRRQIFENTEVITSGGAAGDLDTLLNMSPSDFQNKERLQETLTIPELNDYIALQKSRGADDVQLYQIEKYIRYMQPFGVIILCFIGVIVSAKKSRRGTGFQIALGFLIAFIFIIFFILARAIAEAGSLNPILAVWIPNIIFSVVGVLMYNTVPR</sequence>
<organism evidence="7 8">
    <name type="scientific">Marinoscillum luteum</name>
    <dbReference type="NCBI Taxonomy" id="861051"/>
    <lineage>
        <taxon>Bacteria</taxon>
        <taxon>Pseudomonadati</taxon>
        <taxon>Bacteroidota</taxon>
        <taxon>Cytophagia</taxon>
        <taxon>Cytophagales</taxon>
        <taxon>Reichenbachiellaceae</taxon>
        <taxon>Marinoscillum</taxon>
    </lineage>
</organism>